<dbReference type="GeneID" id="19197487"/>
<dbReference type="EMBL" id="AMGX01000037">
    <property type="protein sequence ID" value="EXJ55062.1"/>
    <property type="molecule type" value="Genomic_DNA"/>
</dbReference>
<dbReference type="AlphaFoldDB" id="W9VHD6"/>
<comment type="cofactor">
    <cofactor evidence="1">
        <name>FAD</name>
        <dbReference type="ChEBI" id="CHEBI:57692"/>
    </cofactor>
</comment>
<sequence>MAYTNGVVNGVSQPDHTAIVIRAGISDVRILYELRKRGIDGKKVDFTDKRVDIFGTGATSVQIIPIVAHSARKLTMFQRTPNYVLPGRNFLFIEDQVREIKNDFQGIAERAQAQPFGADIPVVNRSSLDVKDDEKLQQILDCGWERGGLRYVFETLDDMMTNAECNKKASQFRRRKIPSIVQDPATAETLFPYYPLMCKRPLLGHFYYETFNTSNVELVDLKKDLVQEITLTGARTSSKEFELFFAIGKFEMLQFFPFSSFIPFATLTSHDTGTPISMGQSPNYSRSHRRLDRKNDAADRIETKEVARAWTEKVDRAFSSTLMEEGAKET</sequence>
<evidence type="ECO:0000256" key="1">
    <source>
        <dbReference type="ARBA" id="ARBA00001974"/>
    </source>
</evidence>
<evidence type="ECO:0000256" key="8">
    <source>
        <dbReference type="SAM" id="MobiDB-lite"/>
    </source>
</evidence>
<dbReference type="Proteomes" id="UP000019471">
    <property type="component" value="Unassembled WGS sequence"/>
</dbReference>
<feature type="region of interest" description="Disordered" evidence="8">
    <location>
        <begin position="272"/>
        <end position="297"/>
    </location>
</feature>
<protein>
    <submittedName>
        <fullName evidence="9">Uncharacterized protein</fullName>
    </submittedName>
</protein>
<keyword evidence="4" id="KW-0274">FAD</keyword>
<evidence type="ECO:0000256" key="4">
    <source>
        <dbReference type="ARBA" id="ARBA00022827"/>
    </source>
</evidence>
<organism evidence="9 10">
    <name type="scientific">Cladophialophora psammophila CBS 110553</name>
    <dbReference type="NCBI Taxonomy" id="1182543"/>
    <lineage>
        <taxon>Eukaryota</taxon>
        <taxon>Fungi</taxon>
        <taxon>Dikarya</taxon>
        <taxon>Ascomycota</taxon>
        <taxon>Pezizomycotina</taxon>
        <taxon>Eurotiomycetes</taxon>
        <taxon>Chaetothyriomycetidae</taxon>
        <taxon>Chaetothyriales</taxon>
        <taxon>Herpotrichiellaceae</taxon>
        <taxon>Cladophialophora</taxon>
    </lineage>
</organism>
<dbReference type="RefSeq" id="XP_007751560.1">
    <property type="nucleotide sequence ID" value="XM_007753370.1"/>
</dbReference>
<keyword evidence="7" id="KW-0503">Monooxygenase</keyword>
<evidence type="ECO:0000256" key="2">
    <source>
        <dbReference type="ARBA" id="ARBA00010139"/>
    </source>
</evidence>
<evidence type="ECO:0000256" key="6">
    <source>
        <dbReference type="ARBA" id="ARBA00023002"/>
    </source>
</evidence>
<dbReference type="HOGENOM" id="CLU_841993_0_0_1"/>
<dbReference type="PANTHER" id="PTHR43098">
    <property type="entry name" value="L-ORNITHINE N(5)-MONOOXYGENASE-RELATED"/>
    <property type="match status" value="1"/>
</dbReference>
<evidence type="ECO:0000313" key="10">
    <source>
        <dbReference type="Proteomes" id="UP000019471"/>
    </source>
</evidence>
<proteinExistence type="inferred from homology"/>
<dbReference type="InterPro" id="IPR050775">
    <property type="entry name" value="FAD-binding_Monooxygenases"/>
</dbReference>
<gene>
    <name evidence="9" type="ORF">A1O5_12801</name>
</gene>
<dbReference type="eggNOG" id="KOG1399">
    <property type="taxonomic scope" value="Eukaryota"/>
</dbReference>
<comment type="similarity">
    <text evidence="2">Belongs to the FAD-binding monooxygenase family.</text>
</comment>
<dbReference type="Gene3D" id="3.50.50.60">
    <property type="entry name" value="FAD/NAD(P)-binding domain"/>
    <property type="match status" value="1"/>
</dbReference>
<keyword evidence="10" id="KW-1185">Reference proteome</keyword>
<keyword evidence="6" id="KW-0560">Oxidoreductase</keyword>
<comment type="caution">
    <text evidence="9">The sequence shown here is derived from an EMBL/GenBank/DDBJ whole genome shotgun (WGS) entry which is preliminary data.</text>
</comment>
<evidence type="ECO:0000256" key="5">
    <source>
        <dbReference type="ARBA" id="ARBA00022857"/>
    </source>
</evidence>
<evidence type="ECO:0000256" key="7">
    <source>
        <dbReference type="ARBA" id="ARBA00023033"/>
    </source>
</evidence>
<evidence type="ECO:0000256" key="3">
    <source>
        <dbReference type="ARBA" id="ARBA00022630"/>
    </source>
</evidence>
<evidence type="ECO:0000313" key="9">
    <source>
        <dbReference type="EMBL" id="EXJ55062.1"/>
    </source>
</evidence>
<dbReference type="SUPFAM" id="SSF51905">
    <property type="entry name" value="FAD/NAD(P)-binding domain"/>
    <property type="match status" value="1"/>
</dbReference>
<dbReference type="GO" id="GO:0004497">
    <property type="term" value="F:monooxygenase activity"/>
    <property type="evidence" value="ECO:0007669"/>
    <property type="project" value="UniProtKB-KW"/>
</dbReference>
<accession>W9VHD6</accession>
<feature type="compositionally biased region" description="Polar residues" evidence="8">
    <location>
        <begin position="272"/>
        <end position="285"/>
    </location>
</feature>
<dbReference type="InterPro" id="IPR036188">
    <property type="entry name" value="FAD/NAD-bd_sf"/>
</dbReference>
<keyword evidence="5" id="KW-0521">NADP</keyword>
<reference evidence="9 10" key="1">
    <citation type="submission" date="2013-03" db="EMBL/GenBank/DDBJ databases">
        <title>The Genome Sequence of Cladophialophora psammophila CBS 110553.</title>
        <authorList>
            <consortium name="The Broad Institute Genomics Platform"/>
            <person name="Cuomo C."/>
            <person name="de Hoog S."/>
            <person name="Gorbushina A."/>
            <person name="Walker B."/>
            <person name="Young S.K."/>
            <person name="Zeng Q."/>
            <person name="Gargeya S."/>
            <person name="Fitzgerald M."/>
            <person name="Haas B."/>
            <person name="Abouelleil A."/>
            <person name="Allen A.W."/>
            <person name="Alvarado L."/>
            <person name="Arachchi H.M."/>
            <person name="Berlin A.M."/>
            <person name="Chapman S.B."/>
            <person name="Gainer-Dewar J."/>
            <person name="Goldberg J."/>
            <person name="Griggs A."/>
            <person name="Gujja S."/>
            <person name="Hansen M."/>
            <person name="Howarth C."/>
            <person name="Imamovic A."/>
            <person name="Ireland A."/>
            <person name="Larimer J."/>
            <person name="McCowan C."/>
            <person name="Murphy C."/>
            <person name="Pearson M."/>
            <person name="Poon T.W."/>
            <person name="Priest M."/>
            <person name="Roberts A."/>
            <person name="Saif S."/>
            <person name="Shea T."/>
            <person name="Sisk P."/>
            <person name="Sykes S."/>
            <person name="Wortman J."/>
            <person name="Nusbaum C."/>
            <person name="Birren B."/>
        </authorList>
    </citation>
    <scope>NUCLEOTIDE SEQUENCE [LARGE SCALE GENOMIC DNA]</scope>
    <source>
        <strain evidence="9 10">CBS 110553</strain>
    </source>
</reference>
<dbReference type="OrthoDB" id="66881at2759"/>
<keyword evidence="3" id="KW-0285">Flavoprotein</keyword>
<dbReference type="PANTHER" id="PTHR43098:SF3">
    <property type="entry name" value="L-ORNITHINE N(5)-MONOOXYGENASE-RELATED"/>
    <property type="match status" value="1"/>
</dbReference>
<name>W9VHD6_9EURO</name>